<evidence type="ECO:0000313" key="2">
    <source>
        <dbReference type="Proteomes" id="UP000475385"/>
    </source>
</evidence>
<accession>A0A6M1LL54</accession>
<dbReference type="AlphaFoldDB" id="A0A6M1LL54"/>
<organism evidence="1 2">
    <name type="scientific">Falsiroseomonas algicola</name>
    <dbReference type="NCBI Taxonomy" id="2716930"/>
    <lineage>
        <taxon>Bacteria</taxon>
        <taxon>Pseudomonadati</taxon>
        <taxon>Pseudomonadota</taxon>
        <taxon>Alphaproteobacteria</taxon>
        <taxon>Acetobacterales</taxon>
        <taxon>Roseomonadaceae</taxon>
        <taxon>Falsiroseomonas</taxon>
    </lineage>
</organism>
<name>A0A6M1LL54_9PROT</name>
<protein>
    <submittedName>
        <fullName evidence="1">Uncharacterized protein</fullName>
    </submittedName>
</protein>
<dbReference type="RefSeq" id="WP_164694916.1">
    <property type="nucleotide sequence ID" value="NZ_JAAIKB010000004.1"/>
</dbReference>
<dbReference type="Proteomes" id="UP000475385">
    <property type="component" value="Unassembled WGS sequence"/>
</dbReference>
<gene>
    <name evidence="1" type="ORF">G3576_13535</name>
</gene>
<comment type="caution">
    <text evidence="1">The sequence shown here is derived from an EMBL/GenBank/DDBJ whole genome shotgun (WGS) entry which is preliminary data.</text>
</comment>
<keyword evidence="2" id="KW-1185">Reference proteome</keyword>
<sequence length="366" mass="40187">MAGRAPRMKRRRWRWARRIALVVLPLLLLAAAPVVVVEQRCVAESTDRAPPAPRYDLGGAEWRRAAGDSFLTYPEWFIVHAYEDMAGVARQASESSFDYLASIAGFWRSLCNATREAARTGAATADQKTTNYVIGISFTAEMAVIGAYERSIGALTAWARGPRRTPEDEFALRVAEDYATFLRQVPWYEYPFATELSRLWEETPYGEVSVLRSTERRAWLSALYGGRAAYAVAIGALAGASPAALRIRSVVMGGQPEADPRITVLRRFEDGATLIETPRYRALTQILAGIAERGGEVREIAGNPRILVTVVAPDGAALPGDPVFALPIQSRPGWRRLGLDVAVPDLARLMREAAAAGASFEHAYDY</sequence>
<proteinExistence type="predicted"/>
<evidence type="ECO:0000313" key="1">
    <source>
        <dbReference type="EMBL" id="NGM21041.1"/>
    </source>
</evidence>
<reference evidence="1 2" key="1">
    <citation type="submission" date="2020-02" db="EMBL/GenBank/DDBJ databases">
        <authorList>
            <person name="Kim H.M."/>
            <person name="Jeon C.O."/>
        </authorList>
    </citation>
    <scope>NUCLEOTIDE SEQUENCE [LARGE SCALE GENOMIC DNA]</scope>
    <source>
        <strain evidence="1 2">PeD5</strain>
    </source>
</reference>
<reference evidence="1 2" key="2">
    <citation type="submission" date="2020-03" db="EMBL/GenBank/DDBJ databases">
        <title>Roseomonas stagni sp. nov., isolated from pond water in Japan.</title>
        <authorList>
            <person name="Furuhata K."/>
            <person name="Miyamoto H."/>
            <person name="Goto K."/>
        </authorList>
    </citation>
    <scope>NUCLEOTIDE SEQUENCE [LARGE SCALE GENOMIC DNA]</scope>
    <source>
        <strain evidence="1 2">PeD5</strain>
    </source>
</reference>
<dbReference type="EMBL" id="JAAIKB010000004">
    <property type="protein sequence ID" value="NGM21041.1"/>
    <property type="molecule type" value="Genomic_DNA"/>
</dbReference>